<dbReference type="RefSeq" id="WP_132242815.1">
    <property type="nucleotide sequence ID" value="NZ_SLWV01000003.1"/>
</dbReference>
<evidence type="ECO:0000313" key="2">
    <source>
        <dbReference type="Proteomes" id="UP000294919"/>
    </source>
</evidence>
<gene>
    <name evidence="1" type="ORF">EV214_103144</name>
</gene>
<sequence length="289" mass="33880">MKFKEIFPKYESYNTNDMNMNNLDMNLVKDICSILPDGIKERSRNYTGRGRLAVDSLMVELCNLVSKYASSERTANWGWDFILNDYYEYIYGFKNKKFHRFMDFVSEAIFTITDNSSIYDVNDILEEHNIGYRLVDNREKPWVLADSIDMANIEDTIECLEEISSQAVEHIKQAKSQLKDIDNIRARKDAIRDCLSATETVIKKITGEKSYEKAAEYFRINEKDWGPKFIVGDCINIWKRFHNEYKDIRHGDAYISALTFEETIYYIDRILAFVNYIVKKAEINGQVNA</sequence>
<name>A0A4R2L0M5_9FIRM</name>
<dbReference type="OrthoDB" id="2989782at2"/>
<organism evidence="1 2">
    <name type="scientific">Marinisporobacter balticus</name>
    <dbReference type="NCBI Taxonomy" id="2018667"/>
    <lineage>
        <taxon>Bacteria</taxon>
        <taxon>Bacillati</taxon>
        <taxon>Bacillota</taxon>
        <taxon>Clostridia</taxon>
        <taxon>Peptostreptococcales</taxon>
        <taxon>Thermotaleaceae</taxon>
        <taxon>Marinisporobacter</taxon>
    </lineage>
</organism>
<evidence type="ECO:0000313" key="1">
    <source>
        <dbReference type="EMBL" id="TCO79092.1"/>
    </source>
</evidence>
<accession>A0A4R2L0M5</accession>
<dbReference type="AlphaFoldDB" id="A0A4R2L0M5"/>
<dbReference type="EMBL" id="SLWV01000003">
    <property type="protein sequence ID" value="TCO79092.1"/>
    <property type="molecule type" value="Genomic_DNA"/>
</dbReference>
<protein>
    <submittedName>
        <fullName evidence="1">Uncharacterized protein</fullName>
    </submittedName>
</protein>
<proteinExistence type="predicted"/>
<comment type="caution">
    <text evidence="1">The sequence shown here is derived from an EMBL/GenBank/DDBJ whole genome shotgun (WGS) entry which is preliminary data.</text>
</comment>
<reference evidence="1 2" key="1">
    <citation type="submission" date="2019-03" db="EMBL/GenBank/DDBJ databases">
        <title>Genomic Encyclopedia of Type Strains, Phase IV (KMG-IV): sequencing the most valuable type-strain genomes for metagenomic binning, comparative biology and taxonomic classification.</title>
        <authorList>
            <person name="Goeker M."/>
        </authorList>
    </citation>
    <scope>NUCLEOTIDE SEQUENCE [LARGE SCALE GENOMIC DNA]</scope>
    <source>
        <strain evidence="1 2">DSM 102940</strain>
    </source>
</reference>
<dbReference type="Proteomes" id="UP000294919">
    <property type="component" value="Unassembled WGS sequence"/>
</dbReference>
<keyword evidence="2" id="KW-1185">Reference proteome</keyword>